<proteinExistence type="predicted"/>
<protein>
    <recommendedName>
        <fullName evidence="4">Phosphatidylethanolamine-binding protein</fullName>
    </recommendedName>
</protein>
<dbReference type="AlphaFoldDB" id="A0A9P0F977"/>
<dbReference type="PANTHER" id="PTHR11362:SF82">
    <property type="entry name" value="PHOSPHATIDYLETHANOLAMINE-BINDING PROTEIN 4"/>
    <property type="match status" value="1"/>
</dbReference>
<dbReference type="InterPro" id="IPR035810">
    <property type="entry name" value="PEBP_euk"/>
</dbReference>
<dbReference type="EMBL" id="OU963869">
    <property type="protein sequence ID" value="CAH0394696.1"/>
    <property type="molecule type" value="Genomic_DNA"/>
</dbReference>
<dbReference type="Gene3D" id="3.90.280.10">
    <property type="entry name" value="PEBP-like"/>
    <property type="match status" value="1"/>
</dbReference>
<feature type="signal peptide" evidence="1">
    <location>
        <begin position="1"/>
        <end position="17"/>
    </location>
</feature>
<feature type="chain" id="PRO_5040344704" description="Phosphatidylethanolamine-binding protein" evidence="1">
    <location>
        <begin position="18"/>
        <end position="214"/>
    </location>
</feature>
<evidence type="ECO:0000313" key="3">
    <source>
        <dbReference type="Proteomes" id="UP001152759"/>
    </source>
</evidence>
<evidence type="ECO:0000313" key="2">
    <source>
        <dbReference type="EMBL" id="CAH0394696.1"/>
    </source>
</evidence>
<dbReference type="Pfam" id="PF01161">
    <property type="entry name" value="PBP"/>
    <property type="match status" value="1"/>
</dbReference>
<name>A0A9P0F977_BEMTA</name>
<gene>
    <name evidence="2" type="ORF">BEMITA_LOCUS12963</name>
</gene>
<dbReference type="PANTHER" id="PTHR11362">
    <property type="entry name" value="PHOSPHATIDYLETHANOLAMINE-BINDING PROTEIN"/>
    <property type="match status" value="1"/>
</dbReference>
<evidence type="ECO:0008006" key="4">
    <source>
        <dbReference type="Google" id="ProtNLM"/>
    </source>
</evidence>
<sequence length="214" mass="25080">MLVTVLFIFELICCASAELHPLKGPIGGPRGQSWEAKDDLLRQWKIIPDIIDDLPTYKIKLRFSDGWYPTFFVHLMPNDTTIQTAPVSTRWPIESNTTLYTLVMIDPDMPTPKNHEWREYRNWLVGNIPGNSTFDGQIISKYQPPQVPHPGGAHRIFFLVYKQKQKIEFEEKLTDARYDGRERRNFCVRNFSRKYDLGEPVALTMMYVTWRMPI</sequence>
<accession>A0A9P0F977</accession>
<dbReference type="InterPro" id="IPR008914">
    <property type="entry name" value="PEBP"/>
</dbReference>
<organism evidence="2 3">
    <name type="scientific">Bemisia tabaci</name>
    <name type="common">Sweetpotato whitefly</name>
    <name type="synonym">Aleurodes tabaci</name>
    <dbReference type="NCBI Taxonomy" id="7038"/>
    <lineage>
        <taxon>Eukaryota</taxon>
        <taxon>Metazoa</taxon>
        <taxon>Ecdysozoa</taxon>
        <taxon>Arthropoda</taxon>
        <taxon>Hexapoda</taxon>
        <taxon>Insecta</taxon>
        <taxon>Pterygota</taxon>
        <taxon>Neoptera</taxon>
        <taxon>Paraneoptera</taxon>
        <taxon>Hemiptera</taxon>
        <taxon>Sternorrhyncha</taxon>
        <taxon>Aleyrodoidea</taxon>
        <taxon>Aleyrodidae</taxon>
        <taxon>Aleyrodinae</taxon>
        <taxon>Bemisia</taxon>
    </lineage>
</organism>
<keyword evidence="1" id="KW-0732">Signal</keyword>
<dbReference type="Proteomes" id="UP001152759">
    <property type="component" value="Chromosome 8"/>
</dbReference>
<keyword evidence="3" id="KW-1185">Reference proteome</keyword>
<reference evidence="2" key="1">
    <citation type="submission" date="2021-12" db="EMBL/GenBank/DDBJ databases">
        <authorList>
            <person name="King R."/>
        </authorList>
    </citation>
    <scope>NUCLEOTIDE SEQUENCE</scope>
</reference>
<evidence type="ECO:0000256" key="1">
    <source>
        <dbReference type="SAM" id="SignalP"/>
    </source>
</evidence>
<dbReference type="CDD" id="cd00866">
    <property type="entry name" value="PEBP_euk"/>
    <property type="match status" value="1"/>
</dbReference>
<dbReference type="InterPro" id="IPR036610">
    <property type="entry name" value="PEBP-like_sf"/>
</dbReference>
<dbReference type="SUPFAM" id="SSF49777">
    <property type="entry name" value="PEBP-like"/>
    <property type="match status" value="1"/>
</dbReference>